<dbReference type="Gene3D" id="3.40.50.150">
    <property type="entry name" value="Vaccinia Virus protein VP39"/>
    <property type="match status" value="1"/>
</dbReference>
<dbReference type="SUPFAM" id="SSF47757">
    <property type="entry name" value="Chemotaxis receptor methyltransferase CheR, N-terminal domain"/>
    <property type="match status" value="1"/>
</dbReference>
<dbReference type="SMART" id="SM00138">
    <property type="entry name" value="MeTrc"/>
    <property type="match status" value="1"/>
</dbReference>
<dbReference type="EMBL" id="SNWD01000011">
    <property type="protein sequence ID" value="TDN79903.1"/>
    <property type="molecule type" value="Genomic_DNA"/>
</dbReference>
<protein>
    <submittedName>
        <fullName evidence="2">Chemotaxis protein methyltransferase CheR</fullName>
    </submittedName>
</protein>
<dbReference type="GO" id="GO:0008757">
    <property type="term" value="F:S-adenosylmethionine-dependent methyltransferase activity"/>
    <property type="evidence" value="ECO:0007669"/>
    <property type="project" value="InterPro"/>
</dbReference>
<gene>
    <name evidence="2" type="ORF">EV664_11159</name>
</gene>
<dbReference type="PANTHER" id="PTHR24422">
    <property type="entry name" value="CHEMOTAXIS PROTEIN METHYLTRANSFERASE"/>
    <property type="match status" value="1"/>
</dbReference>
<dbReference type="Proteomes" id="UP000295493">
    <property type="component" value="Unassembled WGS sequence"/>
</dbReference>
<accession>A0A4R6FFA0</accession>
<feature type="domain" description="CheR-type methyltransferase" evidence="1">
    <location>
        <begin position="7"/>
        <end position="282"/>
    </location>
</feature>
<dbReference type="CDD" id="cd02440">
    <property type="entry name" value="AdoMet_MTases"/>
    <property type="match status" value="1"/>
</dbReference>
<dbReference type="AlphaFoldDB" id="A0A4R6FFA0"/>
<reference evidence="2 3" key="1">
    <citation type="submission" date="2019-03" db="EMBL/GenBank/DDBJ databases">
        <title>Genomic Encyclopedia of Type Strains, Phase IV (KMG-IV): sequencing the most valuable type-strain genomes for metagenomic binning, comparative biology and taxonomic classification.</title>
        <authorList>
            <person name="Goeker M."/>
        </authorList>
    </citation>
    <scope>NUCLEOTIDE SEQUENCE [LARGE SCALE GENOMIC DNA]</scope>
    <source>
        <strain evidence="2 3">DSM 25059</strain>
    </source>
</reference>
<dbReference type="InterPro" id="IPR029063">
    <property type="entry name" value="SAM-dependent_MTases_sf"/>
</dbReference>
<proteinExistence type="predicted"/>
<dbReference type="PRINTS" id="PR00996">
    <property type="entry name" value="CHERMTFRASE"/>
</dbReference>
<dbReference type="InterPro" id="IPR022642">
    <property type="entry name" value="CheR_C"/>
</dbReference>
<keyword evidence="2" id="KW-0808">Transferase</keyword>
<comment type="caution">
    <text evidence="2">The sequence shown here is derived from an EMBL/GenBank/DDBJ whole genome shotgun (WGS) entry which is preliminary data.</text>
</comment>
<sequence>MTVRPASRPDERRLSDQGLAIIAALVEARTGQEIAPNRVWRVETALKPLLRGSGASSLDEFVSHVVAAADGVLIDAVVDAILNNETSFFRDAGVFDQVAEAARIRAQEAGGRMRIWSVGCSTGQEPYSLAILLAEKMGIDDPAFPEILATDVSAQALNRARAATFSQFEIQRGMPVRRMVEWFEKRGEQWTAHPDLIRKVQFRRHNLASDPCPAGKFDLILCRNLLFYFAPERRHRLFDRLAGVLANEGLLVLGAGETVIGQARGLVPSERFRGFYCRAAEDAGRT</sequence>
<dbReference type="PROSITE" id="PS50123">
    <property type="entry name" value="CHER"/>
    <property type="match status" value="1"/>
</dbReference>
<evidence type="ECO:0000313" key="3">
    <source>
        <dbReference type="Proteomes" id="UP000295493"/>
    </source>
</evidence>
<dbReference type="SUPFAM" id="SSF53335">
    <property type="entry name" value="S-adenosyl-L-methionine-dependent methyltransferases"/>
    <property type="match status" value="1"/>
</dbReference>
<keyword evidence="3" id="KW-1185">Reference proteome</keyword>
<name>A0A4R6FFA0_9SPHN</name>
<dbReference type="RefSeq" id="WP_229668285.1">
    <property type="nucleotide sequence ID" value="NZ_BMLU01000011.1"/>
</dbReference>
<dbReference type="Pfam" id="PF01739">
    <property type="entry name" value="CheR"/>
    <property type="match status" value="1"/>
</dbReference>
<keyword evidence="2" id="KW-0489">Methyltransferase</keyword>
<dbReference type="GO" id="GO:0032259">
    <property type="term" value="P:methylation"/>
    <property type="evidence" value="ECO:0007669"/>
    <property type="project" value="UniProtKB-KW"/>
</dbReference>
<organism evidence="2 3">
    <name type="scientific">Stakelama pacifica</name>
    <dbReference type="NCBI Taxonomy" id="517720"/>
    <lineage>
        <taxon>Bacteria</taxon>
        <taxon>Pseudomonadati</taxon>
        <taxon>Pseudomonadota</taxon>
        <taxon>Alphaproteobacteria</taxon>
        <taxon>Sphingomonadales</taxon>
        <taxon>Sphingomonadaceae</taxon>
        <taxon>Stakelama</taxon>
    </lineage>
</organism>
<evidence type="ECO:0000313" key="2">
    <source>
        <dbReference type="EMBL" id="TDN79903.1"/>
    </source>
</evidence>
<dbReference type="PANTHER" id="PTHR24422:SF10">
    <property type="entry name" value="CHEMOTAXIS PROTEIN METHYLTRANSFERASE 2"/>
    <property type="match status" value="1"/>
</dbReference>
<evidence type="ECO:0000259" key="1">
    <source>
        <dbReference type="PROSITE" id="PS50123"/>
    </source>
</evidence>
<dbReference type="InterPro" id="IPR050903">
    <property type="entry name" value="Bact_Chemotaxis_MeTrfase"/>
</dbReference>
<dbReference type="InterPro" id="IPR000780">
    <property type="entry name" value="CheR_MeTrfase"/>
</dbReference>